<evidence type="ECO:0000256" key="6">
    <source>
        <dbReference type="ARBA" id="ARBA00023004"/>
    </source>
</evidence>
<dbReference type="PANTHER" id="PTHR10696">
    <property type="entry name" value="GAMMA-BUTYROBETAINE HYDROXYLASE-RELATED"/>
    <property type="match status" value="1"/>
</dbReference>
<dbReference type="SUPFAM" id="SSF51197">
    <property type="entry name" value="Clavaminate synthase-like"/>
    <property type="match status" value="1"/>
</dbReference>
<sequence>MKADENACKAKAGIANFWTCFRQPKLGVVGGQQRCLPFMMESLNNIIRNSSSLCYPSFSTMTTPISPSSKTMTTTNKQTNATITTRFLSSYILGNIDEEDDDNNDNNRFDNNNTSIAIEDDGQTVYITVAENSNHDEHKTSLENNNNNKKNISWGFSSPLLWVNDPQYIHPSSGQRVRTLGQYSKNSAIRTLLKIGWKSGEESIFDLNWLIENARNNCIGWMSKGLSSSSSSSSLKSSFKENKNDDHDIKVCSPVIEQTETTKMTTSVTKDIAISANSASVKTFDYQEIMENENILFEGLKGIFENGAILVRNAPTTTTMKEEDNDSNLSRVVEEEVESIVGNLGKRFSGGKLSHGSLYGDIFHVQSKDDAENIAYTNVALPPHQDLTYYESKPFLQLLHCVTNTSIDNNNNNSNDYIVGGQSVLIDAMAAANELRCIVPDLFDILCKTEAIFLKERNDADMVSPKSHIIIDPTYDQVVEINWSPPFEGPLQIHPRIAVEEYVLAYQAMECILDYDDYSSSSLDNKGCSTLLPQSLENILQDYAKQNTWEHSLQKGDILVFNNQRMLHGRRSFTSFGNAQRHLIGCYTDAMDTISQYRLLLRERDDKIGGGYGRRNPGNGCRWM</sequence>
<name>A0A1E7FSF0_9STRA</name>
<dbReference type="GO" id="GO:0005739">
    <property type="term" value="C:mitochondrion"/>
    <property type="evidence" value="ECO:0007669"/>
    <property type="project" value="TreeGrafter"/>
</dbReference>
<evidence type="ECO:0000256" key="4">
    <source>
        <dbReference type="ARBA" id="ARBA00022964"/>
    </source>
</evidence>
<evidence type="ECO:0000259" key="7">
    <source>
        <dbReference type="Pfam" id="PF02668"/>
    </source>
</evidence>
<dbReference type="InterPro" id="IPR042098">
    <property type="entry name" value="TauD-like_sf"/>
</dbReference>
<protein>
    <submittedName>
        <fullName evidence="8">Gamma-butyrobetaine dioxygenase</fullName>
    </submittedName>
</protein>
<keyword evidence="6" id="KW-0408">Iron</keyword>
<dbReference type="PANTHER" id="PTHR10696:SF25">
    <property type="entry name" value="OXIDOREDUCTASE AIM17-RELATED"/>
    <property type="match status" value="1"/>
</dbReference>
<keyword evidence="5" id="KW-0560">Oxidoreductase</keyword>
<dbReference type="InterPro" id="IPR050411">
    <property type="entry name" value="AlphaKG_dependent_hydroxylases"/>
</dbReference>
<dbReference type="GO" id="GO:0046872">
    <property type="term" value="F:metal ion binding"/>
    <property type="evidence" value="ECO:0007669"/>
    <property type="project" value="UniProtKB-KW"/>
</dbReference>
<dbReference type="OrthoDB" id="406634at2759"/>
<dbReference type="KEGG" id="fcy:FRACYDRAFT_234666"/>
<dbReference type="EMBL" id="KV784354">
    <property type="protein sequence ID" value="OEU21037.1"/>
    <property type="molecule type" value="Genomic_DNA"/>
</dbReference>
<comment type="cofactor">
    <cofactor evidence="1">
        <name>Fe(2+)</name>
        <dbReference type="ChEBI" id="CHEBI:29033"/>
    </cofactor>
</comment>
<dbReference type="Gene3D" id="3.60.130.10">
    <property type="entry name" value="Clavaminate synthase-like"/>
    <property type="match status" value="1"/>
</dbReference>
<dbReference type="AlphaFoldDB" id="A0A1E7FSF0"/>
<proteinExistence type="inferred from homology"/>
<evidence type="ECO:0000256" key="2">
    <source>
        <dbReference type="ARBA" id="ARBA00008654"/>
    </source>
</evidence>
<organism evidence="8 9">
    <name type="scientific">Fragilariopsis cylindrus CCMP1102</name>
    <dbReference type="NCBI Taxonomy" id="635003"/>
    <lineage>
        <taxon>Eukaryota</taxon>
        <taxon>Sar</taxon>
        <taxon>Stramenopiles</taxon>
        <taxon>Ochrophyta</taxon>
        <taxon>Bacillariophyta</taxon>
        <taxon>Bacillariophyceae</taxon>
        <taxon>Bacillariophycidae</taxon>
        <taxon>Bacillariales</taxon>
        <taxon>Bacillariaceae</taxon>
        <taxon>Fragilariopsis</taxon>
    </lineage>
</organism>
<evidence type="ECO:0000256" key="5">
    <source>
        <dbReference type="ARBA" id="ARBA00023002"/>
    </source>
</evidence>
<dbReference type="InParanoid" id="A0A1E7FSF0"/>
<comment type="similarity">
    <text evidence="2">Belongs to the gamma-BBH/TMLD family.</text>
</comment>
<keyword evidence="9" id="KW-1185">Reference proteome</keyword>
<evidence type="ECO:0000313" key="9">
    <source>
        <dbReference type="Proteomes" id="UP000095751"/>
    </source>
</evidence>
<reference evidence="8 9" key="1">
    <citation type="submission" date="2016-09" db="EMBL/GenBank/DDBJ databases">
        <title>Extensive genetic diversity and differential bi-allelic expression allows diatom success in the polar Southern Ocean.</title>
        <authorList>
            <consortium name="DOE Joint Genome Institute"/>
            <person name="Mock T."/>
            <person name="Otillar R.P."/>
            <person name="Strauss J."/>
            <person name="Dupont C."/>
            <person name="Frickenhaus S."/>
            <person name="Maumus F."/>
            <person name="Mcmullan M."/>
            <person name="Sanges R."/>
            <person name="Schmutz J."/>
            <person name="Toseland A."/>
            <person name="Valas R."/>
            <person name="Veluchamy A."/>
            <person name="Ward B.J."/>
            <person name="Allen A."/>
            <person name="Barry K."/>
            <person name="Falciatore A."/>
            <person name="Ferrante M."/>
            <person name="Fortunato A.E."/>
            <person name="Gloeckner G."/>
            <person name="Gruber A."/>
            <person name="Hipkin R."/>
            <person name="Janech M."/>
            <person name="Kroth P."/>
            <person name="Leese F."/>
            <person name="Lindquist E."/>
            <person name="Lyon B.R."/>
            <person name="Martin J."/>
            <person name="Mayer C."/>
            <person name="Parker M."/>
            <person name="Quesneville H."/>
            <person name="Raymond J."/>
            <person name="Uhlig C."/>
            <person name="Valentin K.U."/>
            <person name="Worden A.Z."/>
            <person name="Armbrust E.V."/>
            <person name="Bowler C."/>
            <person name="Green B."/>
            <person name="Moulton V."/>
            <person name="Van Oosterhout C."/>
            <person name="Grigoriev I."/>
        </authorList>
    </citation>
    <scope>NUCLEOTIDE SEQUENCE [LARGE SCALE GENOMIC DNA]</scope>
    <source>
        <strain evidence="8 9">CCMP1102</strain>
    </source>
</reference>
<evidence type="ECO:0000256" key="1">
    <source>
        <dbReference type="ARBA" id="ARBA00001954"/>
    </source>
</evidence>
<evidence type="ECO:0000256" key="3">
    <source>
        <dbReference type="ARBA" id="ARBA00022723"/>
    </source>
</evidence>
<dbReference type="InterPro" id="IPR003819">
    <property type="entry name" value="TauD/TfdA-like"/>
</dbReference>
<feature type="domain" description="TauD/TfdA-like" evidence="7">
    <location>
        <begin position="280"/>
        <end position="587"/>
    </location>
</feature>
<evidence type="ECO:0000313" key="8">
    <source>
        <dbReference type="EMBL" id="OEU21037.1"/>
    </source>
</evidence>
<keyword evidence="4 8" id="KW-0223">Dioxygenase</keyword>
<dbReference type="GO" id="GO:0051213">
    <property type="term" value="F:dioxygenase activity"/>
    <property type="evidence" value="ECO:0007669"/>
    <property type="project" value="UniProtKB-KW"/>
</dbReference>
<accession>A0A1E7FSF0</accession>
<dbReference type="Pfam" id="PF02668">
    <property type="entry name" value="TauD"/>
    <property type="match status" value="1"/>
</dbReference>
<keyword evidence="3" id="KW-0479">Metal-binding</keyword>
<dbReference type="GO" id="GO:0045329">
    <property type="term" value="P:carnitine biosynthetic process"/>
    <property type="evidence" value="ECO:0007669"/>
    <property type="project" value="TreeGrafter"/>
</dbReference>
<gene>
    <name evidence="8" type="primary">BBD</name>
    <name evidence="8" type="ORF">FRACYDRAFT_234666</name>
</gene>
<dbReference type="Proteomes" id="UP000095751">
    <property type="component" value="Unassembled WGS sequence"/>
</dbReference>